<gene>
    <name evidence="3" type="ORF">WG925_25000</name>
</gene>
<evidence type="ECO:0000256" key="1">
    <source>
        <dbReference type="SAM" id="SignalP"/>
    </source>
</evidence>
<dbReference type="InterPro" id="IPR050253">
    <property type="entry name" value="Seed_Storage-Functional"/>
</dbReference>
<protein>
    <submittedName>
        <fullName evidence="3">Cupin domain-containing protein</fullName>
    </submittedName>
</protein>
<accession>A0ABU9AM59</accession>
<dbReference type="Gene3D" id="2.60.120.10">
    <property type="entry name" value="Jelly Rolls"/>
    <property type="match status" value="1"/>
</dbReference>
<dbReference type="InterPro" id="IPR006045">
    <property type="entry name" value="Cupin_1"/>
</dbReference>
<proteinExistence type="predicted"/>
<feature type="chain" id="PRO_5046238066" evidence="1">
    <location>
        <begin position="30"/>
        <end position="210"/>
    </location>
</feature>
<dbReference type="RefSeq" id="WP_346102920.1">
    <property type="nucleotide sequence ID" value="NZ_BAAAOD010000015.1"/>
</dbReference>
<dbReference type="PANTHER" id="PTHR31189:SF2">
    <property type="entry name" value="RMLC-LIKE CUPINS SUPERFAMILY PROTEIN"/>
    <property type="match status" value="1"/>
</dbReference>
<dbReference type="InterPro" id="IPR019780">
    <property type="entry name" value="Germin_Mn-BS"/>
</dbReference>
<dbReference type="Pfam" id="PF00190">
    <property type="entry name" value="Cupin_1"/>
    <property type="match status" value="1"/>
</dbReference>
<dbReference type="PROSITE" id="PS00725">
    <property type="entry name" value="GERMIN"/>
    <property type="match status" value="1"/>
</dbReference>
<dbReference type="SMART" id="SM00835">
    <property type="entry name" value="Cupin_1"/>
    <property type="match status" value="1"/>
</dbReference>
<dbReference type="Proteomes" id="UP001367513">
    <property type="component" value="Unassembled WGS sequence"/>
</dbReference>
<dbReference type="CDD" id="cd20306">
    <property type="entry name" value="cupin_OxDC-like"/>
    <property type="match status" value="1"/>
</dbReference>
<dbReference type="EMBL" id="JBBPIX010000019">
    <property type="protein sequence ID" value="MEK6467006.1"/>
    <property type="molecule type" value="Genomic_DNA"/>
</dbReference>
<evidence type="ECO:0000313" key="3">
    <source>
        <dbReference type="EMBL" id="MEK6467006.1"/>
    </source>
</evidence>
<name>A0ABU9AM59_PSEA5</name>
<reference evidence="3 4" key="1">
    <citation type="submission" date="2024-03" db="EMBL/GenBank/DDBJ databases">
        <title>Draft genome sequence of Pseudonocardia carboxydivorans JCM 14827.</title>
        <authorList>
            <person name="Duangmal K."/>
        </authorList>
    </citation>
    <scope>NUCLEOTIDE SEQUENCE [LARGE SCALE GENOMIC DNA]</scope>
    <source>
        <strain evidence="3 4">JCM 14827</strain>
    </source>
</reference>
<dbReference type="InterPro" id="IPR011051">
    <property type="entry name" value="RmlC_Cupin_sf"/>
</dbReference>
<dbReference type="PANTHER" id="PTHR31189">
    <property type="entry name" value="OS03G0336100 PROTEIN-RELATED"/>
    <property type="match status" value="1"/>
</dbReference>
<evidence type="ECO:0000259" key="2">
    <source>
        <dbReference type="SMART" id="SM00835"/>
    </source>
</evidence>
<dbReference type="InterPro" id="IPR014710">
    <property type="entry name" value="RmlC-like_jellyroll"/>
</dbReference>
<organism evidence="3 4">
    <name type="scientific">Pseudonocardia alni subsp. carboxydivorans</name>
    <dbReference type="NCBI Taxonomy" id="415010"/>
    <lineage>
        <taxon>Bacteria</taxon>
        <taxon>Bacillati</taxon>
        <taxon>Actinomycetota</taxon>
        <taxon>Actinomycetes</taxon>
        <taxon>Pseudonocardiales</taxon>
        <taxon>Pseudonocardiaceae</taxon>
        <taxon>Pseudonocardia</taxon>
    </lineage>
</organism>
<sequence length="210" mass="22212">MTGISRRRALGAGVAGVAGLAATGGTAGAGAPTPPRTGQPGHLFHLAATEPNNFDGGWLRGANEQNFPVLAGRQGSVYLAHLDPGGIREPHWHPTAWELNYIVSGTAKWTVLGTHPDGEYHNDVFTAELGDLVFAPTGLFHYFENASTTEPLDVLIVFNTSTAEPDDDIGIVGSLNAIPRDVLAASFGVPESAFAQVPQRIEPVVITRRR</sequence>
<dbReference type="PROSITE" id="PS51318">
    <property type="entry name" value="TAT"/>
    <property type="match status" value="1"/>
</dbReference>
<dbReference type="InterPro" id="IPR006311">
    <property type="entry name" value="TAT_signal"/>
</dbReference>
<feature type="signal peptide" evidence="1">
    <location>
        <begin position="1"/>
        <end position="29"/>
    </location>
</feature>
<comment type="caution">
    <text evidence="3">The sequence shown here is derived from an EMBL/GenBank/DDBJ whole genome shotgun (WGS) entry which is preliminary data.</text>
</comment>
<dbReference type="SUPFAM" id="SSF51182">
    <property type="entry name" value="RmlC-like cupins"/>
    <property type="match status" value="1"/>
</dbReference>
<keyword evidence="4" id="KW-1185">Reference proteome</keyword>
<evidence type="ECO:0000313" key="4">
    <source>
        <dbReference type="Proteomes" id="UP001367513"/>
    </source>
</evidence>
<feature type="domain" description="Cupin type-1" evidence="2">
    <location>
        <begin position="44"/>
        <end position="195"/>
    </location>
</feature>
<keyword evidence="1" id="KW-0732">Signal</keyword>